<organism evidence="2 3">
    <name type="scientific">Blastococcus brunescens</name>
    <dbReference type="NCBI Taxonomy" id="1564165"/>
    <lineage>
        <taxon>Bacteria</taxon>
        <taxon>Bacillati</taxon>
        <taxon>Actinomycetota</taxon>
        <taxon>Actinomycetes</taxon>
        <taxon>Geodermatophilales</taxon>
        <taxon>Geodermatophilaceae</taxon>
        <taxon>Blastococcus</taxon>
    </lineage>
</organism>
<proteinExistence type="predicted"/>
<evidence type="ECO:0000313" key="2">
    <source>
        <dbReference type="EMBL" id="WRL66011.1"/>
    </source>
</evidence>
<feature type="region of interest" description="Disordered" evidence="1">
    <location>
        <begin position="125"/>
        <end position="157"/>
    </location>
</feature>
<dbReference type="EMBL" id="CP141261">
    <property type="protein sequence ID" value="WRL66011.1"/>
    <property type="molecule type" value="Genomic_DNA"/>
</dbReference>
<name>A0ABZ1B5E4_9ACTN</name>
<reference evidence="2 3" key="1">
    <citation type="submission" date="2023-12" db="EMBL/GenBank/DDBJ databases">
        <title>Blastococcus brunescens sp. nov., an actonobacterium isolated from sandstone collected in sahara desert.</title>
        <authorList>
            <person name="Gtari M."/>
            <person name="Ghodhbane F."/>
        </authorList>
    </citation>
    <scope>NUCLEOTIDE SEQUENCE [LARGE SCALE GENOMIC DNA]</scope>
    <source>
        <strain evidence="2 3">BMG 8361</strain>
    </source>
</reference>
<protein>
    <submittedName>
        <fullName evidence="2">Uncharacterized protein</fullName>
    </submittedName>
</protein>
<evidence type="ECO:0000313" key="3">
    <source>
        <dbReference type="Proteomes" id="UP001324287"/>
    </source>
</evidence>
<keyword evidence="3" id="KW-1185">Reference proteome</keyword>
<sequence>MVTVGQRLSAGGQMHYDFSKPEEAQELCERDFFAVTVPLLDLTDPAELGRALLRGRFQPVHYWPRIEGGVYAALEVADAYGLEDLMPEIGQRLHEVTREREIYDSVMGTAESHPGRIPRLPGMVAALPSPPASPQERRPSQTPRWFSLRGMRRGKDH</sequence>
<accession>A0ABZ1B5E4</accession>
<evidence type="ECO:0000256" key="1">
    <source>
        <dbReference type="SAM" id="MobiDB-lite"/>
    </source>
</evidence>
<gene>
    <name evidence="2" type="ORF">U6N30_10955</name>
</gene>
<dbReference type="Proteomes" id="UP001324287">
    <property type="component" value="Chromosome"/>
</dbReference>
<dbReference type="RefSeq" id="WP_324277328.1">
    <property type="nucleotide sequence ID" value="NZ_CP141261.1"/>
</dbReference>